<dbReference type="Pfam" id="PF00293">
    <property type="entry name" value="NUDIX"/>
    <property type="match status" value="1"/>
</dbReference>
<dbReference type="InterPro" id="IPR020476">
    <property type="entry name" value="Nudix_hydrolase"/>
</dbReference>
<comment type="cofactor">
    <cofactor evidence="1">
        <name>Mn(2+)</name>
        <dbReference type="ChEBI" id="CHEBI:29035"/>
    </cofactor>
</comment>
<dbReference type="OrthoDB" id="9816040at2"/>
<proteinExistence type="inferred from homology"/>
<comment type="cofactor">
    <cofactor evidence="4">
        <name>a divalent metal cation</name>
        <dbReference type="ChEBI" id="CHEBI:60240"/>
    </cofactor>
</comment>
<dbReference type="PROSITE" id="PS51462">
    <property type="entry name" value="NUDIX"/>
    <property type="match status" value="1"/>
</dbReference>
<dbReference type="PANTHER" id="PTHR11839:SF22">
    <property type="entry name" value="NUDIX HYDROLASE 26, CHLOROPLASTIC"/>
    <property type="match status" value="1"/>
</dbReference>
<protein>
    <recommendedName>
        <fullName evidence="4">RNA pyrophosphohydrolase</fullName>
        <ecNumber evidence="4">3.6.1.-</ecNumber>
    </recommendedName>
    <alternativeName>
        <fullName evidence="4">(Di)nucleoside polyphosphate hydrolase</fullName>
    </alternativeName>
</protein>
<dbReference type="PRINTS" id="PR00502">
    <property type="entry name" value="NUDIXFAMILY"/>
</dbReference>
<dbReference type="SUPFAM" id="SSF55811">
    <property type="entry name" value="Nudix"/>
    <property type="match status" value="1"/>
</dbReference>
<comment type="similarity">
    <text evidence="4">Belongs to the Nudix hydrolase family. RppH subfamily.</text>
</comment>
<feature type="short sequence motif" description="Nudix box" evidence="4">
    <location>
        <begin position="116"/>
        <end position="137"/>
    </location>
</feature>
<dbReference type="InterPro" id="IPR000086">
    <property type="entry name" value="NUDIX_hydrolase_dom"/>
</dbReference>
<comment type="function">
    <text evidence="4">Accelerates the degradation of transcripts by removing pyrophosphate from the 5'-end of triphosphorylated RNA, leading to a more labile monophosphorylated state that can stimulate subsequent ribonuclease cleavage.</text>
</comment>
<dbReference type="AlphaFoldDB" id="A0A4Q0MIE2"/>
<dbReference type="CDD" id="cd03671">
    <property type="entry name" value="NUDIX_Ap4A_hydrolase_plant_like"/>
    <property type="match status" value="1"/>
</dbReference>
<evidence type="ECO:0000256" key="3">
    <source>
        <dbReference type="ARBA" id="ARBA00022801"/>
    </source>
</evidence>
<dbReference type="InterPro" id="IPR020084">
    <property type="entry name" value="NUDIX_hydrolase_CS"/>
</dbReference>
<dbReference type="InterPro" id="IPR015797">
    <property type="entry name" value="NUDIX_hydrolase-like_dom_sf"/>
</dbReference>
<dbReference type="GO" id="GO:0006753">
    <property type="term" value="P:nucleoside phosphate metabolic process"/>
    <property type="evidence" value="ECO:0007669"/>
    <property type="project" value="TreeGrafter"/>
</dbReference>
<dbReference type="PROSITE" id="PS51257">
    <property type="entry name" value="PROKAR_LIPOPROTEIN"/>
    <property type="match status" value="1"/>
</dbReference>
<keyword evidence="7" id="KW-1185">Reference proteome</keyword>
<organism evidence="6 7">
    <name type="scientific">Hansschlegelia zhihuaiae</name>
    <dbReference type="NCBI Taxonomy" id="405005"/>
    <lineage>
        <taxon>Bacteria</taxon>
        <taxon>Pseudomonadati</taxon>
        <taxon>Pseudomonadota</taxon>
        <taxon>Alphaproteobacteria</taxon>
        <taxon>Hyphomicrobiales</taxon>
        <taxon>Methylopilaceae</taxon>
        <taxon>Hansschlegelia</taxon>
    </lineage>
</organism>
<name>A0A4Q0MIE2_9HYPH</name>
<evidence type="ECO:0000313" key="7">
    <source>
        <dbReference type="Proteomes" id="UP000289708"/>
    </source>
</evidence>
<dbReference type="PROSITE" id="PS00893">
    <property type="entry name" value="NUDIX_BOX"/>
    <property type="match status" value="1"/>
</dbReference>
<dbReference type="Proteomes" id="UP000289708">
    <property type="component" value="Unassembled WGS sequence"/>
</dbReference>
<accession>A0A4Q0MIE2</accession>
<reference evidence="6 7" key="1">
    <citation type="submission" date="2018-12" db="EMBL/GenBank/DDBJ databases">
        <title>bacterium Hansschlegelia zhihuaiae S113.</title>
        <authorList>
            <person name="He J."/>
        </authorList>
    </citation>
    <scope>NUCLEOTIDE SEQUENCE [LARGE SCALE GENOMIC DNA]</scope>
    <source>
        <strain evidence="6 7">S 113</strain>
    </source>
</reference>
<gene>
    <name evidence="4" type="primary">rppH</name>
    <name evidence="4" type="synonym">nudH</name>
    <name evidence="6" type="ORF">EK403_13240</name>
</gene>
<dbReference type="GO" id="GO:0019693">
    <property type="term" value="P:ribose phosphate metabolic process"/>
    <property type="evidence" value="ECO:0007669"/>
    <property type="project" value="TreeGrafter"/>
</dbReference>
<dbReference type="EMBL" id="RYFI01000012">
    <property type="protein sequence ID" value="RXF72799.1"/>
    <property type="molecule type" value="Genomic_DNA"/>
</dbReference>
<evidence type="ECO:0000259" key="5">
    <source>
        <dbReference type="PROSITE" id="PS51462"/>
    </source>
</evidence>
<dbReference type="Gene3D" id="3.90.79.10">
    <property type="entry name" value="Nucleoside Triphosphate Pyrophosphohydrolase"/>
    <property type="match status" value="1"/>
</dbReference>
<keyword evidence="3 4" id="KW-0378">Hydrolase</keyword>
<comment type="cofactor">
    <cofactor evidence="2">
        <name>Mg(2+)</name>
        <dbReference type="ChEBI" id="CHEBI:18420"/>
    </cofactor>
</comment>
<evidence type="ECO:0000256" key="2">
    <source>
        <dbReference type="ARBA" id="ARBA00001946"/>
    </source>
</evidence>
<feature type="domain" description="Nudix hydrolase" evidence="5">
    <location>
        <begin position="75"/>
        <end position="228"/>
    </location>
</feature>
<dbReference type="PANTHER" id="PTHR11839">
    <property type="entry name" value="UDP/ADP-SUGAR PYROPHOSPHATASE"/>
    <property type="match status" value="1"/>
</dbReference>
<evidence type="ECO:0000256" key="4">
    <source>
        <dbReference type="HAMAP-Rule" id="MF_00298"/>
    </source>
</evidence>
<evidence type="ECO:0000313" key="6">
    <source>
        <dbReference type="EMBL" id="RXF72799.1"/>
    </source>
</evidence>
<dbReference type="GO" id="GO:0034432">
    <property type="term" value="F:bis(5'-adenosyl)-pentaphosphatase activity"/>
    <property type="evidence" value="ECO:0007669"/>
    <property type="project" value="TreeGrafter"/>
</dbReference>
<dbReference type="EC" id="3.6.1.-" evidence="4"/>
<dbReference type="InterPro" id="IPR022927">
    <property type="entry name" value="RppH"/>
</dbReference>
<evidence type="ECO:0000256" key="1">
    <source>
        <dbReference type="ARBA" id="ARBA00001936"/>
    </source>
</evidence>
<dbReference type="NCBIfam" id="NF001938">
    <property type="entry name" value="PRK00714.1-5"/>
    <property type="match status" value="1"/>
</dbReference>
<dbReference type="HAMAP" id="MF_00298">
    <property type="entry name" value="Nudix_RppH"/>
    <property type="match status" value="1"/>
</dbReference>
<comment type="caution">
    <text evidence="6">The sequence shown here is derived from an EMBL/GenBank/DDBJ whole genome shotgun (WGS) entry which is preliminary data.</text>
</comment>
<dbReference type="GO" id="GO:0008893">
    <property type="term" value="F:guanosine-3',5'-bis(diphosphate) 3'-diphosphatase activity"/>
    <property type="evidence" value="ECO:0007669"/>
    <property type="project" value="TreeGrafter"/>
</dbReference>
<sequence>MVSRDTPKRSASSSTLTLFAASTLSTISCRRRAAIGRGIGGSGSDGAPAVCGAPAPVARTRRPLREPRPVDESLPYRPNVGIALFNRDGLVLIARRLEDDGPEVIGPGFEWQMPQGGIDEGEDAEAAAFRELEEETGVTRARTLDAHPDWLTYDFPPYSGPPHRLAAFRGQRQRWHAMRFEGEDSEIEVSRASPGAPPEFSEWRWERLSTAVDLVVPFKRAIYAEVARRFRPFAA</sequence>